<keyword evidence="3" id="KW-1185">Reference proteome</keyword>
<gene>
    <name evidence="2" type="ORF">DGAL_LOCUS17232</name>
</gene>
<dbReference type="Proteomes" id="UP000789390">
    <property type="component" value="Unassembled WGS sequence"/>
</dbReference>
<protein>
    <recommendedName>
        <fullName evidence="1">SET domain-containing protein</fullName>
    </recommendedName>
</protein>
<evidence type="ECO:0000313" key="3">
    <source>
        <dbReference type="Proteomes" id="UP000789390"/>
    </source>
</evidence>
<comment type="caution">
    <text evidence="2">The sequence shown here is derived from an EMBL/GenBank/DDBJ whole genome shotgun (WGS) entry which is preliminary data.</text>
</comment>
<dbReference type="PANTHER" id="PTHR46455">
    <property type="entry name" value="SET AND MYND DOMAIN CONTAINING, ARTHROPOD-SPECIFIC, MEMBER 4, ISOFORM A"/>
    <property type="match status" value="1"/>
</dbReference>
<dbReference type="AlphaFoldDB" id="A0A8J2S642"/>
<reference evidence="2" key="1">
    <citation type="submission" date="2021-11" db="EMBL/GenBank/DDBJ databases">
        <authorList>
            <person name="Schell T."/>
        </authorList>
    </citation>
    <scope>NUCLEOTIDE SEQUENCE</scope>
    <source>
        <strain evidence="2">M5</strain>
    </source>
</reference>
<dbReference type="InterPro" id="IPR046341">
    <property type="entry name" value="SET_dom_sf"/>
</dbReference>
<feature type="domain" description="SET" evidence="1">
    <location>
        <begin position="12"/>
        <end position="269"/>
    </location>
</feature>
<dbReference type="PANTHER" id="PTHR46455:SF1">
    <property type="entry name" value="SET AND MYND DOMAIN CONTAINING, ARTHROPOD-SPECIFIC, MEMBER 2"/>
    <property type="match status" value="1"/>
</dbReference>
<evidence type="ECO:0000259" key="1">
    <source>
        <dbReference type="PROSITE" id="PS50280"/>
    </source>
</evidence>
<dbReference type="GO" id="GO:0008757">
    <property type="term" value="F:S-adenosylmethionine-dependent methyltransferase activity"/>
    <property type="evidence" value="ECO:0007669"/>
    <property type="project" value="UniProtKB-ARBA"/>
</dbReference>
<dbReference type="GO" id="GO:0008276">
    <property type="term" value="F:protein methyltransferase activity"/>
    <property type="evidence" value="ECO:0007669"/>
    <property type="project" value="UniProtKB-ARBA"/>
</dbReference>
<sequence>MNRKSSSTSKPPAIHLDCSPELGRYFVASQAFKPGDIVMKEFPLASAPGPLSEHVCFGCHRHFIKAYICCHCRSPLCSRDCQVSAEHQKECRYLTKIIPEIESRQKNGNKIQRVPVQLSMLMLPLRLLLLRNEEPDKWNQLMDLESHMAARQTTSIWGFNQRNIAPFLEMMLIDEMPDINDKLVQQICGAVDVNSFEIRIETFDRRQHDVPQQPISNSQEVLRGTFYMASLMAHSCVVNAQISIGNDSQMTVIATVPIQEGEGIFVSYTDPLQTTLQRRTFLEKGKHFICRCRRCQDPTEFGTFASAIRCRSCTTGWVLPYDDPAVTSSGNGEELGVALRWKCSDCGDQMKCEEIGRTEEVVQNIVKNIQRLPVDRHLIDRCEELFVTLPKKIHINHAFLLQLRISLIHLYGNVPGFLIPQLSVSLLQRKAQLCSQLLEALHHLCPGFSRLRGMILYELHVPLVCLANKKYENGRTTQPDQLIVDLKEAEIYLKEAVQILIHEPITTPESRIARAAMADLKQLREYIRHMEKLKHNLISN</sequence>
<organism evidence="2 3">
    <name type="scientific">Daphnia galeata</name>
    <dbReference type="NCBI Taxonomy" id="27404"/>
    <lineage>
        <taxon>Eukaryota</taxon>
        <taxon>Metazoa</taxon>
        <taxon>Ecdysozoa</taxon>
        <taxon>Arthropoda</taxon>
        <taxon>Crustacea</taxon>
        <taxon>Branchiopoda</taxon>
        <taxon>Diplostraca</taxon>
        <taxon>Cladocera</taxon>
        <taxon>Anomopoda</taxon>
        <taxon>Daphniidae</taxon>
        <taxon>Daphnia</taxon>
    </lineage>
</organism>
<dbReference type="SUPFAM" id="SSF82199">
    <property type="entry name" value="SET domain"/>
    <property type="match status" value="1"/>
</dbReference>
<dbReference type="Gene3D" id="6.10.140.2220">
    <property type="match status" value="1"/>
</dbReference>
<dbReference type="PROSITE" id="PS50280">
    <property type="entry name" value="SET"/>
    <property type="match status" value="1"/>
</dbReference>
<name>A0A8J2S642_9CRUS</name>
<evidence type="ECO:0000313" key="2">
    <source>
        <dbReference type="EMBL" id="CAH0113347.1"/>
    </source>
</evidence>
<dbReference type="InterPro" id="IPR053010">
    <property type="entry name" value="SET_SmydA-8"/>
</dbReference>
<dbReference type="Gene3D" id="1.10.220.160">
    <property type="match status" value="1"/>
</dbReference>
<accession>A0A8J2S642</accession>
<dbReference type="EMBL" id="CAKKLH010000337">
    <property type="protein sequence ID" value="CAH0113347.1"/>
    <property type="molecule type" value="Genomic_DNA"/>
</dbReference>
<dbReference type="CDD" id="cd20071">
    <property type="entry name" value="SET_SMYD"/>
    <property type="match status" value="1"/>
</dbReference>
<dbReference type="Pfam" id="PF00856">
    <property type="entry name" value="SET"/>
    <property type="match status" value="1"/>
</dbReference>
<proteinExistence type="predicted"/>
<dbReference type="InterPro" id="IPR001214">
    <property type="entry name" value="SET_dom"/>
</dbReference>
<dbReference type="GO" id="GO:0008170">
    <property type="term" value="F:N-methyltransferase activity"/>
    <property type="evidence" value="ECO:0007669"/>
    <property type="project" value="UniProtKB-ARBA"/>
</dbReference>
<dbReference type="OrthoDB" id="77368at2759"/>
<dbReference type="Gene3D" id="2.170.270.10">
    <property type="entry name" value="SET domain"/>
    <property type="match status" value="1"/>
</dbReference>